<reference evidence="16 17" key="1">
    <citation type="submission" date="2023-02" db="EMBL/GenBank/DDBJ databases">
        <title>Genome sequence of Lacticaseibacillus sp. KACC 23028.</title>
        <authorList>
            <person name="Kim S."/>
            <person name="Heo J."/>
            <person name="Kwon S.-W."/>
        </authorList>
    </citation>
    <scope>NUCLEOTIDE SEQUENCE [LARGE SCALE GENOMIC DNA]</scope>
    <source>
        <strain evidence="16 17">KACC 23028</strain>
    </source>
</reference>
<evidence type="ECO:0000256" key="9">
    <source>
        <dbReference type="ARBA" id="ARBA00022827"/>
    </source>
</evidence>
<evidence type="ECO:0000256" key="7">
    <source>
        <dbReference type="ARBA" id="ARBA00022741"/>
    </source>
</evidence>
<keyword evidence="6 14" id="KW-0548">Nucleotidyltransferase</keyword>
<comment type="catalytic activity">
    <reaction evidence="12 14">
        <text>riboflavin + ATP = FMN + ADP + H(+)</text>
        <dbReference type="Rhea" id="RHEA:14357"/>
        <dbReference type="ChEBI" id="CHEBI:15378"/>
        <dbReference type="ChEBI" id="CHEBI:30616"/>
        <dbReference type="ChEBI" id="CHEBI:57986"/>
        <dbReference type="ChEBI" id="CHEBI:58210"/>
        <dbReference type="ChEBI" id="CHEBI:456216"/>
        <dbReference type="EC" id="2.7.1.26"/>
    </reaction>
</comment>
<keyword evidence="10 14" id="KW-0067">ATP-binding</keyword>
<feature type="domain" description="Riboflavin kinase" evidence="15">
    <location>
        <begin position="186"/>
        <end position="311"/>
    </location>
</feature>
<sequence>MRTINVMPPLQAKDRPTEPVVLVLGFFDGVHKGHQQVIAAGRREADRRGLKLALMTFDEHPAIVYGGVDAASFKYLSLPERKAELMAQFGVDDYYVIHFTKEFAALKPQQFVDDYMCGLNAQVVVAGFDYTYGKKDVASMALLPGYAKGRFEVVTVPCFDENGQKVSSTHIRQALDNADIDLANDLLGYHYTTRGTVVHGEARGRELGFPTANIDHDHGTYVPGIGIYVVRLTVDGTTFGGMASVGRNVTFGDDRDVTVEINLFDFKRDIYGKTVTVEWLHYLRGEVKYTGADALVAQLKRDEVQSRDYLKQ</sequence>
<dbReference type="SUPFAM" id="SSF82114">
    <property type="entry name" value="Riboflavin kinase-like"/>
    <property type="match status" value="1"/>
</dbReference>
<keyword evidence="3 14" id="KW-0285">Flavoprotein</keyword>
<gene>
    <name evidence="16" type="primary">ribF</name>
    <name evidence="16" type="ORF">PQ472_05785</name>
</gene>
<evidence type="ECO:0000256" key="3">
    <source>
        <dbReference type="ARBA" id="ARBA00022630"/>
    </source>
</evidence>
<dbReference type="Pfam" id="PF06574">
    <property type="entry name" value="FAD_syn"/>
    <property type="match status" value="1"/>
</dbReference>
<dbReference type="InterPro" id="IPR015865">
    <property type="entry name" value="Riboflavin_kinase_bac/euk"/>
</dbReference>
<comment type="catalytic activity">
    <reaction evidence="13 14">
        <text>FMN + ATP + H(+) = FAD + diphosphate</text>
        <dbReference type="Rhea" id="RHEA:17237"/>
        <dbReference type="ChEBI" id="CHEBI:15378"/>
        <dbReference type="ChEBI" id="CHEBI:30616"/>
        <dbReference type="ChEBI" id="CHEBI:33019"/>
        <dbReference type="ChEBI" id="CHEBI:57692"/>
        <dbReference type="ChEBI" id="CHEBI:58210"/>
        <dbReference type="EC" id="2.7.7.2"/>
    </reaction>
</comment>
<dbReference type="PANTHER" id="PTHR22749">
    <property type="entry name" value="RIBOFLAVIN KINASE/FMN ADENYLYLTRANSFERASE"/>
    <property type="match status" value="1"/>
</dbReference>
<evidence type="ECO:0000256" key="2">
    <source>
        <dbReference type="ARBA" id="ARBA00005201"/>
    </source>
</evidence>
<dbReference type="GO" id="GO:0008531">
    <property type="term" value="F:riboflavin kinase activity"/>
    <property type="evidence" value="ECO:0007669"/>
    <property type="project" value="UniProtKB-EC"/>
</dbReference>
<evidence type="ECO:0000256" key="8">
    <source>
        <dbReference type="ARBA" id="ARBA00022777"/>
    </source>
</evidence>
<keyword evidence="7 14" id="KW-0547">Nucleotide-binding</keyword>
<evidence type="ECO:0000256" key="14">
    <source>
        <dbReference type="PIRNR" id="PIRNR004491"/>
    </source>
</evidence>
<organism evidence="16 17">
    <name type="scientific">Lacticaseibacillus pabuli</name>
    <dbReference type="NCBI Taxonomy" id="3025672"/>
    <lineage>
        <taxon>Bacteria</taxon>
        <taxon>Bacillati</taxon>
        <taxon>Bacillota</taxon>
        <taxon>Bacilli</taxon>
        <taxon>Lactobacillales</taxon>
        <taxon>Lactobacillaceae</taxon>
        <taxon>Lacticaseibacillus</taxon>
    </lineage>
</organism>
<evidence type="ECO:0000256" key="6">
    <source>
        <dbReference type="ARBA" id="ARBA00022695"/>
    </source>
</evidence>
<dbReference type="InterPro" id="IPR002606">
    <property type="entry name" value="Riboflavin_kinase_bac"/>
</dbReference>
<proteinExistence type="inferred from homology"/>
<keyword evidence="11" id="KW-0511">Multifunctional enzyme</keyword>
<evidence type="ECO:0000256" key="11">
    <source>
        <dbReference type="ARBA" id="ARBA00023268"/>
    </source>
</evidence>
<keyword evidence="8 14" id="KW-0418">Kinase</keyword>
<dbReference type="SUPFAM" id="SSF52374">
    <property type="entry name" value="Nucleotidylyl transferase"/>
    <property type="match status" value="1"/>
</dbReference>
<evidence type="ECO:0000256" key="13">
    <source>
        <dbReference type="ARBA" id="ARBA00049494"/>
    </source>
</evidence>
<name>A0ABY7WUA5_9LACO</name>
<dbReference type="CDD" id="cd02064">
    <property type="entry name" value="FAD_synthetase_N"/>
    <property type="match status" value="1"/>
</dbReference>
<dbReference type="Gene3D" id="2.40.30.30">
    <property type="entry name" value="Riboflavin kinase-like"/>
    <property type="match status" value="1"/>
</dbReference>
<evidence type="ECO:0000259" key="15">
    <source>
        <dbReference type="SMART" id="SM00904"/>
    </source>
</evidence>
<evidence type="ECO:0000256" key="4">
    <source>
        <dbReference type="ARBA" id="ARBA00022643"/>
    </source>
</evidence>
<comment type="similarity">
    <text evidence="14">Belongs to the ribF family.</text>
</comment>
<protein>
    <recommendedName>
        <fullName evidence="14">Riboflavin biosynthesis protein</fullName>
    </recommendedName>
    <domain>
        <recommendedName>
            <fullName evidence="14">Riboflavin kinase</fullName>
            <ecNumber evidence="14">2.7.1.26</ecNumber>
        </recommendedName>
        <alternativeName>
            <fullName evidence="14">Flavokinase</fullName>
        </alternativeName>
    </domain>
    <domain>
        <recommendedName>
            <fullName evidence="14">FMN adenylyltransferase</fullName>
            <ecNumber evidence="14">2.7.7.2</ecNumber>
        </recommendedName>
        <alternativeName>
            <fullName evidence="14">FAD pyrophosphorylase</fullName>
        </alternativeName>
        <alternativeName>
            <fullName evidence="14">FAD synthase</fullName>
        </alternativeName>
    </domain>
</protein>
<comment type="pathway">
    <text evidence="1 14">Cofactor biosynthesis; FAD biosynthesis; FAD from FMN: step 1/1.</text>
</comment>
<keyword evidence="9 14" id="KW-0274">FAD</keyword>
<dbReference type="InterPro" id="IPR014729">
    <property type="entry name" value="Rossmann-like_a/b/a_fold"/>
</dbReference>
<dbReference type="InterPro" id="IPR023465">
    <property type="entry name" value="Riboflavin_kinase_dom_sf"/>
</dbReference>
<evidence type="ECO:0000256" key="1">
    <source>
        <dbReference type="ARBA" id="ARBA00004726"/>
    </source>
</evidence>
<evidence type="ECO:0000313" key="17">
    <source>
        <dbReference type="Proteomes" id="UP001220377"/>
    </source>
</evidence>
<dbReference type="Proteomes" id="UP001220377">
    <property type="component" value="Chromosome"/>
</dbReference>
<keyword evidence="4 14" id="KW-0288">FMN</keyword>
<dbReference type="EMBL" id="CP117884">
    <property type="protein sequence ID" value="WDF83748.1"/>
    <property type="molecule type" value="Genomic_DNA"/>
</dbReference>
<dbReference type="Pfam" id="PF01687">
    <property type="entry name" value="Flavokinase"/>
    <property type="match status" value="1"/>
</dbReference>
<dbReference type="EC" id="2.7.7.2" evidence="14"/>
<evidence type="ECO:0000256" key="5">
    <source>
        <dbReference type="ARBA" id="ARBA00022679"/>
    </source>
</evidence>
<evidence type="ECO:0000313" key="16">
    <source>
        <dbReference type="EMBL" id="WDF83748.1"/>
    </source>
</evidence>
<dbReference type="NCBIfam" id="TIGR00083">
    <property type="entry name" value="ribF"/>
    <property type="match status" value="1"/>
</dbReference>
<dbReference type="InterPro" id="IPR015864">
    <property type="entry name" value="FAD_synthase"/>
</dbReference>
<comment type="pathway">
    <text evidence="2 14">Cofactor biosynthesis; FMN biosynthesis; FMN from riboflavin (ATP route): step 1/1.</text>
</comment>
<evidence type="ECO:0000256" key="12">
    <source>
        <dbReference type="ARBA" id="ARBA00047880"/>
    </source>
</evidence>
<dbReference type="GO" id="GO:0003919">
    <property type="term" value="F:FMN adenylyltransferase activity"/>
    <property type="evidence" value="ECO:0007669"/>
    <property type="project" value="UniProtKB-EC"/>
</dbReference>
<dbReference type="InterPro" id="IPR023468">
    <property type="entry name" value="Riboflavin_kinase"/>
</dbReference>
<keyword evidence="17" id="KW-1185">Reference proteome</keyword>
<dbReference type="EC" id="2.7.1.26" evidence="14"/>
<accession>A0ABY7WUA5</accession>
<keyword evidence="5 14" id="KW-0808">Transferase</keyword>
<dbReference type="PANTHER" id="PTHR22749:SF6">
    <property type="entry name" value="RIBOFLAVIN KINASE"/>
    <property type="match status" value="1"/>
</dbReference>
<dbReference type="PIRSF" id="PIRSF004491">
    <property type="entry name" value="FAD_Synth"/>
    <property type="match status" value="1"/>
</dbReference>
<evidence type="ECO:0000256" key="10">
    <source>
        <dbReference type="ARBA" id="ARBA00022840"/>
    </source>
</evidence>
<dbReference type="RefSeq" id="WP_274262124.1">
    <property type="nucleotide sequence ID" value="NZ_CP117884.1"/>
</dbReference>
<dbReference type="SMART" id="SM00904">
    <property type="entry name" value="Flavokinase"/>
    <property type="match status" value="1"/>
</dbReference>
<dbReference type="Gene3D" id="3.40.50.620">
    <property type="entry name" value="HUPs"/>
    <property type="match status" value="1"/>
</dbReference>